<evidence type="ECO:0000313" key="11">
    <source>
        <dbReference type="Proteomes" id="UP000001449"/>
    </source>
</evidence>
<feature type="transmembrane region" description="Helical" evidence="8">
    <location>
        <begin position="212"/>
        <end position="234"/>
    </location>
</feature>
<dbReference type="KEGG" id="tps:THAPSDRAFT_36263"/>
<feature type="transmembrane region" description="Helical" evidence="8">
    <location>
        <begin position="168"/>
        <end position="191"/>
    </location>
</feature>
<dbReference type="NCBIfam" id="TIGR00836">
    <property type="entry name" value="amt"/>
    <property type="match status" value="1"/>
</dbReference>
<feature type="transmembrane region" description="Helical" evidence="8">
    <location>
        <begin position="16"/>
        <end position="40"/>
    </location>
</feature>
<dbReference type="InterPro" id="IPR018047">
    <property type="entry name" value="Ammonium_transpt_CS"/>
</dbReference>
<dbReference type="InterPro" id="IPR029020">
    <property type="entry name" value="Ammonium/urea_transptr"/>
</dbReference>
<feature type="transmembrane region" description="Helical" evidence="8">
    <location>
        <begin position="254"/>
        <end position="276"/>
    </location>
</feature>
<feature type="transmembrane region" description="Helical" evidence="8">
    <location>
        <begin position="340"/>
        <end position="362"/>
    </location>
</feature>
<dbReference type="PROSITE" id="PS01219">
    <property type="entry name" value="AMMONIUM_TRANSP"/>
    <property type="match status" value="1"/>
</dbReference>
<dbReference type="GO" id="GO:0072488">
    <property type="term" value="P:ammonium transmembrane transport"/>
    <property type="evidence" value="ECO:0000318"/>
    <property type="project" value="GO_Central"/>
</dbReference>
<evidence type="ECO:0000256" key="7">
    <source>
        <dbReference type="ARBA" id="ARBA00023177"/>
    </source>
</evidence>
<dbReference type="GO" id="GO:0097272">
    <property type="term" value="P:ammonium homeostasis"/>
    <property type="evidence" value="ECO:0000318"/>
    <property type="project" value="GO_Central"/>
</dbReference>
<dbReference type="STRING" id="35128.B8C816"/>
<dbReference type="InParanoid" id="B8C816"/>
<gene>
    <name evidence="10" type="ORF">THAPSDRAFT_36263</name>
</gene>
<comment type="similarity">
    <text evidence="2 8">Belongs to the ammonia transporter channel (TC 1.A.11.2) family.</text>
</comment>
<keyword evidence="5 8" id="KW-1133">Transmembrane helix</keyword>
<dbReference type="PaxDb" id="35128-Thaps36263"/>
<feature type="transmembrane region" description="Helical" evidence="8">
    <location>
        <begin position="52"/>
        <end position="71"/>
    </location>
</feature>
<dbReference type="RefSeq" id="XP_002292436.1">
    <property type="nucleotide sequence ID" value="XM_002292400.1"/>
</dbReference>
<feature type="transmembrane region" description="Helical" evidence="8">
    <location>
        <begin position="311"/>
        <end position="328"/>
    </location>
</feature>
<dbReference type="GO" id="GO:0005886">
    <property type="term" value="C:plasma membrane"/>
    <property type="evidence" value="ECO:0000318"/>
    <property type="project" value="GO_Central"/>
</dbReference>
<evidence type="ECO:0000256" key="6">
    <source>
        <dbReference type="ARBA" id="ARBA00023136"/>
    </source>
</evidence>
<feature type="domain" description="Ammonium transporter AmtB-like" evidence="9">
    <location>
        <begin position="17"/>
        <end position="435"/>
    </location>
</feature>
<sequence>MIQCVGDSNSQSIDTFFLIFASSLVFFMQAGFAMLCAGCVQHKNVQNSMLKNLLDACGAALGFYSVGYAFAYGGMDYSDPNKTFIGTENFFLMGVDDFMFWLFQFAFAASAATIVAGTLAERCQMTAYLCYSVAVTGFVYPVVVHSVWSPQGFLCGQAVSPLFGVGVVDFAGSSVVHLTGGCIALIATYILGPRRGRFYDHRGEPLETPVEFPGHSAALQMLGAFILWFGWYGFNTGSALTITGPGQDNVVSLVAVNTTLAAASACVSSLAANYYVEERKTGEGTFSLSSAMNGCLGGLVSITGGCAVVEPWAAVVIGFIAGLLYLFTSKLLIRLRIDDAVDAIPVHLSNGIWGTVAVGLFASSNRLQLAFGKVADTGVFMGGNGTLLGCQTIGVLFVLGWVTVLMFPFFMVLNYLGLLRASSADEVEGLDSKYH</sequence>
<dbReference type="PANTHER" id="PTHR11730">
    <property type="entry name" value="AMMONIUM TRANSPORTER"/>
    <property type="match status" value="1"/>
</dbReference>
<name>B8C816_THAPS</name>
<dbReference type="AlphaFoldDB" id="B8C816"/>
<evidence type="ECO:0000256" key="3">
    <source>
        <dbReference type="ARBA" id="ARBA00022448"/>
    </source>
</evidence>
<dbReference type="InterPro" id="IPR024041">
    <property type="entry name" value="NH4_transpt_AmtB-like_dom"/>
</dbReference>
<dbReference type="GeneID" id="7443521"/>
<proteinExistence type="inferred from homology"/>
<evidence type="ECO:0000256" key="4">
    <source>
        <dbReference type="ARBA" id="ARBA00022692"/>
    </source>
</evidence>
<feature type="transmembrane region" description="Helical" evidence="8">
    <location>
        <begin position="288"/>
        <end position="305"/>
    </location>
</feature>
<dbReference type="eggNOG" id="KOG0682">
    <property type="taxonomic scope" value="Eukaryota"/>
</dbReference>
<evidence type="ECO:0000256" key="1">
    <source>
        <dbReference type="ARBA" id="ARBA00004141"/>
    </source>
</evidence>
<dbReference type="GO" id="GO:0008519">
    <property type="term" value="F:ammonium channel activity"/>
    <property type="evidence" value="ECO:0000318"/>
    <property type="project" value="GO_Central"/>
</dbReference>
<keyword evidence="3 8" id="KW-0813">Transport</keyword>
<evidence type="ECO:0000256" key="5">
    <source>
        <dbReference type="ARBA" id="ARBA00022989"/>
    </source>
</evidence>
<dbReference type="FunFam" id="1.10.3430.10:FF:000016">
    <property type="entry name" value="Ammonium transporter"/>
    <property type="match status" value="1"/>
</dbReference>
<protein>
    <recommendedName>
        <fullName evidence="8">Ammonium transporter</fullName>
    </recommendedName>
</protein>
<feature type="transmembrane region" description="Helical" evidence="8">
    <location>
        <begin position="393"/>
        <end position="416"/>
    </location>
</feature>
<dbReference type="OMA" id="NVMMKNM"/>
<dbReference type="SUPFAM" id="SSF111352">
    <property type="entry name" value="Ammonium transporter"/>
    <property type="match status" value="1"/>
</dbReference>
<evidence type="ECO:0000259" key="9">
    <source>
        <dbReference type="Pfam" id="PF00909"/>
    </source>
</evidence>
<dbReference type="PANTHER" id="PTHR11730:SF6">
    <property type="entry name" value="AMMONIUM TRANSPORTER"/>
    <property type="match status" value="1"/>
</dbReference>
<organism evidence="10 11">
    <name type="scientific">Thalassiosira pseudonana</name>
    <name type="common">Marine diatom</name>
    <name type="synonym">Cyclotella nana</name>
    <dbReference type="NCBI Taxonomy" id="35128"/>
    <lineage>
        <taxon>Eukaryota</taxon>
        <taxon>Sar</taxon>
        <taxon>Stramenopiles</taxon>
        <taxon>Ochrophyta</taxon>
        <taxon>Bacillariophyta</taxon>
        <taxon>Coscinodiscophyceae</taxon>
        <taxon>Thalassiosirophycidae</taxon>
        <taxon>Thalassiosirales</taxon>
        <taxon>Thalassiosiraceae</taxon>
        <taxon>Thalassiosira</taxon>
    </lineage>
</organism>
<dbReference type="Proteomes" id="UP000001449">
    <property type="component" value="Chromosome 9"/>
</dbReference>
<feature type="non-terminal residue" evidence="10">
    <location>
        <position position="1"/>
    </location>
</feature>
<reference evidence="10 11" key="2">
    <citation type="journal article" date="2008" name="Nature">
        <title>The Phaeodactylum genome reveals the evolutionary history of diatom genomes.</title>
        <authorList>
            <person name="Bowler C."/>
            <person name="Allen A.E."/>
            <person name="Badger J.H."/>
            <person name="Grimwood J."/>
            <person name="Jabbari K."/>
            <person name="Kuo A."/>
            <person name="Maheswari U."/>
            <person name="Martens C."/>
            <person name="Maumus F."/>
            <person name="Otillar R.P."/>
            <person name="Rayko E."/>
            <person name="Salamov A."/>
            <person name="Vandepoele K."/>
            <person name="Beszteri B."/>
            <person name="Gruber A."/>
            <person name="Heijde M."/>
            <person name="Katinka M."/>
            <person name="Mock T."/>
            <person name="Valentin K."/>
            <person name="Verret F."/>
            <person name="Berges J.A."/>
            <person name="Brownlee C."/>
            <person name="Cadoret J.P."/>
            <person name="Chiovitti A."/>
            <person name="Choi C.J."/>
            <person name="Coesel S."/>
            <person name="De Martino A."/>
            <person name="Detter J.C."/>
            <person name="Durkin C."/>
            <person name="Falciatore A."/>
            <person name="Fournet J."/>
            <person name="Haruta M."/>
            <person name="Huysman M.J."/>
            <person name="Jenkins B.D."/>
            <person name="Jiroutova K."/>
            <person name="Jorgensen R.E."/>
            <person name="Joubert Y."/>
            <person name="Kaplan A."/>
            <person name="Kroger N."/>
            <person name="Kroth P.G."/>
            <person name="La Roche J."/>
            <person name="Lindquist E."/>
            <person name="Lommer M."/>
            <person name="Martin-Jezequel V."/>
            <person name="Lopez P.J."/>
            <person name="Lucas S."/>
            <person name="Mangogna M."/>
            <person name="McGinnis K."/>
            <person name="Medlin L.K."/>
            <person name="Montsant A."/>
            <person name="Oudot-Le Secq M.P."/>
            <person name="Napoli C."/>
            <person name="Obornik M."/>
            <person name="Parker M.S."/>
            <person name="Petit J.L."/>
            <person name="Porcel B.M."/>
            <person name="Poulsen N."/>
            <person name="Robison M."/>
            <person name="Rychlewski L."/>
            <person name="Rynearson T.A."/>
            <person name="Schmutz J."/>
            <person name="Shapiro H."/>
            <person name="Siaut M."/>
            <person name="Stanley M."/>
            <person name="Sussman M.R."/>
            <person name="Taylor A.R."/>
            <person name="Vardi A."/>
            <person name="von Dassow P."/>
            <person name="Vyverman W."/>
            <person name="Willis A."/>
            <person name="Wyrwicz L.S."/>
            <person name="Rokhsar D.S."/>
            <person name="Weissenbach J."/>
            <person name="Armbrust E.V."/>
            <person name="Green B.R."/>
            <person name="Van de Peer Y."/>
            <person name="Grigoriev I.V."/>
        </authorList>
    </citation>
    <scope>NUCLEOTIDE SEQUENCE [LARGE SCALE GENOMIC DNA]</scope>
    <source>
        <strain evidence="10 11">CCMP1335</strain>
    </source>
</reference>
<keyword evidence="6 8" id="KW-0472">Membrane</keyword>
<keyword evidence="7 8" id="KW-0924">Ammonia transport</keyword>
<evidence type="ECO:0000313" key="10">
    <source>
        <dbReference type="EMBL" id="EED90411.1"/>
    </source>
</evidence>
<reference evidence="10 11" key="1">
    <citation type="journal article" date="2004" name="Science">
        <title>The genome of the diatom Thalassiosira pseudonana: ecology, evolution, and metabolism.</title>
        <authorList>
            <person name="Armbrust E.V."/>
            <person name="Berges J.A."/>
            <person name="Bowler C."/>
            <person name="Green B.R."/>
            <person name="Martinez D."/>
            <person name="Putnam N.H."/>
            <person name="Zhou S."/>
            <person name="Allen A.E."/>
            <person name="Apt K.E."/>
            <person name="Bechner M."/>
            <person name="Brzezinski M.A."/>
            <person name="Chaal B.K."/>
            <person name="Chiovitti A."/>
            <person name="Davis A.K."/>
            <person name="Demarest M.S."/>
            <person name="Detter J.C."/>
            <person name="Glavina T."/>
            <person name="Goodstein D."/>
            <person name="Hadi M.Z."/>
            <person name="Hellsten U."/>
            <person name="Hildebrand M."/>
            <person name="Jenkins B.D."/>
            <person name="Jurka J."/>
            <person name="Kapitonov V.V."/>
            <person name="Kroger N."/>
            <person name="Lau W.W."/>
            <person name="Lane T.W."/>
            <person name="Larimer F.W."/>
            <person name="Lippmeier J.C."/>
            <person name="Lucas S."/>
            <person name="Medina M."/>
            <person name="Montsant A."/>
            <person name="Obornik M."/>
            <person name="Parker M.S."/>
            <person name="Palenik B."/>
            <person name="Pazour G.J."/>
            <person name="Richardson P.M."/>
            <person name="Rynearson T.A."/>
            <person name="Saito M.A."/>
            <person name="Schwartz D.C."/>
            <person name="Thamatrakoln K."/>
            <person name="Valentin K."/>
            <person name="Vardi A."/>
            <person name="Wilkerson F.P."/>
            <person name="Rokhsar D.S."/>
        </authorList>
    </citation>
    <scope>NUCLEOTIDE SEQUENCE [LARGE SCALE GENOMIC DNA]</scope>
    <source>
        <strain evidence="10 11">CCMP1335</strain>
    </source>
</reference>
<dbReference type="InterPro" id="IPR001905">
    <property type="entry name" value="Ammonium_transpt"/>
</dbReference>
<evidence type="ECO:0000256" key="8">
    <source>
        <dbReference type="RuleBase" id="RU362002"/>
    </source>
</evidence>
<feature type="transmembrane region" description="Helical" evidence="8">
    <location>
        <begin position="98"/>
        <end position="120"/>
    </location>
</feature>
<evidence type="ECO:0000256" key="2">
    <source>
        <dbReference type="ARBA" id="ARBA00005887"/>
    </source>
</evidence>
<accession>B8C816</accession>
<feature type="transmembrane region" description="Helical" evidence="8">
    <location>
        <begin position="127"/>
        <end position="148"/>
    </location>
</feature>
<dbReference type="HOGENOM" id="CLU_000445_33_1_1"/>
<dbReference type="Gene3D" id="1.10.3430.10">
    <property type="entry name" value="Ammonium transporter AmtB like domains"/>
    <property type="match status" value="1"/>
</dbReference>
<keyword evidence="4 8" id="KW-0812">Transmembrane</keyword>
<comment type="subcellular location">
    <subcellularLocation>
        <location evidence="8">Cell membrane</location>
        <topology evidence="8">Multi-pass membrane protein</topology>
    </subcellularLocation>
    <subcellularLocation>
        <location evidence="1">Membrane</location>
        <topology evidence="1">Multi-pass membrane protein</topology>
    </subcellularLocation>
</comment>
<dbReference type="Pfam" id="PF00909">
    <property type="entry name" value="Ammonium_transp"/>
    <property type="match status" value="1"/>
</dbReference>
<keyword evidence="11" id="KW-1185">Reference proteome</keyword>
<dbReference type="EMBL" id="CM000645">
    <property type="protein sequence ID" value="EED90411.1"/>
    <property type="molecule type" value="Genomic_DNA"/>
</dbReference>